<evidence type="ECO:0000256" key="6">
    <source>
        <dbReference type="ARBA" id="ARBA00023136"/>
    </source>
</evidence>
<dbReference type="PANTHER" id="PTHR30329">
    <property type="entry name" value="STATOR ELEMENT OF FLAGELLAR MOTOR COMPLEX"/>
    <property type="match status" value="1"/>
</dbReference>
<keyword evidence="5 9" id="KW-1133">Transmembrane helix</keyword>
<protein>
    <submittedName>
        <fullName evidence="11">Chemotaxis protein MotB</fullName>
    </submittedName>
</protein>
<name>A0ABS4GMH7_9BACL</name>
<comment type="subcellular location">
    <subcellularLocation>
        <location evidence="1">Cell membrane</location>
        <topology evidence="1">Single-pass membrane protein</topology>
    </subcellularLocation>
</comment>
<feature type="domain" description="OmpA-like" evidence="10">
    <location>
        <begin position="124"/>
        <end position="243"/>
    </location>
</feature>
<keyword evidence="6 7" id="KW-0472">Membrane</keyword>
<evidence type="ECO:0000313" key="11">
    <source>
        <dbReference type="EMBL" id="MBP1931449.1"/>
    </source>
</evidence>
<dbReference type="InterPro" id="IPR036737">
    <property type="entry name" value="OmpA-like_sf"/>
</dbReference>
<dbReference type="InterPro" id="IPR050330">
    <property type="entry name" value="Bact_OuterMem_StrucFunc"/>
</dbReference>
<evidence type="ECO:0000256" key="9">
    <source>
        <dbReference type="SAM" id="Phobius"/>
    </source>
</evidence>
<evidence type="ECO:0000256" key="7">
    <source>
        <dbReference type="PROSITE-ProRule" id="PRU00473"/>
    </source>
</evidence>
<reference evidence="11 12" key="1">
    <citation type="submission" date="2021-03" db="EMBL/GenBank/DDBJ databases">
        <title>Genomic Encyclopedia of Type Strains, Phase IV (KMG-IV): sequencing the most valuable type-strain genomes for metagenomic binning, comparative biology and taxonomic classification.</title>
        <authorList>
            <person name="Goeker M."/>
        </authorList>
    </citation>
    <scope>NUCLEOTIDE SEQUENCE [LARGE SCALE GENOMIC DNA]</scope>
    <source>
        <strain evidence="11 12">DSM 24738</strain>
    </source>
</reference>
<dbReference type="PROSITE" id="PS51123">
    <property type="entry name" value="OMPA_2"/>
    <property type="match status" value="1"/>
</dbReference>
<dbReference type="SUPFAM" id="SSF103088">
    <property type="entry name" value="OmpA-like"/>
    <property type="match status" value="1"/>
</dbReference>
<dbReference type="EMBL" id="JAGGKT010000003">
    <property type="protein sequence ID" value="MBP1931449.1"/>
    <property type="molecule type" value="Genomic_DNA"/>
</dbReference>
<evidence type="ECO:0000256" key="8">
    <source>
        <dbReference type="SAM" id="MobiDB-lite"/>
    </source>
</evidence>
<keyword evidence="12" id="KW-1185">Reference proteome</keyword>
<keyword evidence="3" id="KW-1003">Cell membrane</keyword>
<evidence type="ECO:0000256" key="1">
    <source>
        <dbReference type="ARBA" id="ARBA00004162"/>
    </source>
</evidence>
<comment type="caution">
    <text evidence="11">The sequence shown here is derived from an EMBL/GenBank/DDBJ whole genome shotgun (WGS) entry which is preliminary data.</text>
</comment>
<evidence type="ECO:0000259" key="10">
    <source>
        <dbReference type="PROSITE" id="PS51123"/>
    </source>
</evidence>
<evidence type="ECO:0000256" key="4">
    <source>
        <dbReference type="ARBA" id="ARBA00022692"/>
    </source>
</evidence>
<feature type="region of interest" description="Disordered" evidence="8">
    <location>
        <begin position="67"/>
        <end position="95"/>
    </location>
</feature>
<dbReference type="Pfam" id="PF00691">
    <property type="entry name" value="OmpA"/>
    <property type="match status" value="1"/>
</dbReference>
<feature type="transmembrane region" description="Helical" evidence="9">
    <location>
        <begin position="21"/>
        <end position="39"/>
    </location>
</feature>
<evidence type="ECO:0000313" key="12">
    <source>
        <dbReference type="Proteomes" id="UP001519343"/>
    </source>
</evidence>
<organism evidence="11 12">
    <name type="scientific">Ammoniphilus resinae</name>
    <dbReference type="NCBI Taxonomy" id="861532"/>
    <lineage>
        <taxon>Bacteria</taxon>
        <taxon>Bacillati</taxon>
        <taxon>Bacillota</taxon>
        <taxon>Bacilli</taxon>
        <taxon>Bacillales</taxon>
        <taxon>Paenibacillaceae</taxon>
        <taxon>Aneurinibacillus group</taxon>
        <taxon>Ammoniphilus</taxon>
    </lineage>
</organism>
<dbReference type="InterPro" id="IPR006665">
    <property type="entry name" value="OmpA-like"/>
</dbReference>
<comment type="similarity">
    <text evidence="2">Belongs to the MotB family.</text>
</comment>
<evidence type="ECO:0000256" key="3">
    <source>
        <dbReference type="ARBA" id="ARBA00022475"/>
    </source>
</evidence>
<dbReference type="Pfam" id="PF13677">
    <property type="entry name" value="MotB_plug"/>
    <property type="match status" value="1"/>
</dbReference>
<gene>
    <name evidence="11" type="ORF">J2Z37_001450</name>
</gene>
<sequence>MRRRRREEQHDEGSERWLITYADMITLLMVFFIVLYSMSNIEKEKADSLIESMYNAFNHVSVFDTTSGGKEPTTEKMSMEAPVPSTMPTKPSPSEAALQGLKQKLQEYVNEHDLNLVIDLTENPKGVQLTLKDVILFDLGQANLKPDFLHTLDDIIGLLSVVDNPINIEGHTDNRPIRSGQFPSNWELSSARALAVLHHFEKKGISPERLQFTGYGEYHPVYPNDTAEHRQANRRVNIVILRK</sequence>
<proteinExistence type="inferred from homology"/>
<dbReference type="CDD" id="cd07185">
    <property type="entry name" value="OmpA_C-like"/>
    <property type="match status" value="1"/>
</dbReference>
<dbReference type="RefSeq" id="WP_209809550.1">
    <property type="nucleotide sequence ID" value="NZ_JAGGKT010000003.1"/>
</dbReference>
<evidence type="ECO:0000256" key="5">
    <source>
        <dbReference type="ARBA" id="ARBA00022989"/>
    </source>
</evidence>
<accession>A0ABS4GMH7</accession>
<dbReference type="InterPro" id="IPR025713">
    <property type="entry name" value="MotB-like_N_dom"/>
</dbReference>
<dbReference type="Gene3D" id="3.30.1330.60">
    <property type="entry name" value="OmpA-like domain"/>
    <property type="match status" value="1"/>
</dbReference>
<dbReference type="Proteomes" id="UP001519343">
    <property type="component" value="Unassembled WGS sequence"/>
</dbReference>
<keyword evidence="4 9" id="KW-0812">Transmembrane</keyword>
<dbReference type="PANTHER" id="PTHR30329:SF21">
    <property type="entry name" value="LIPOPROTEIN YIAD-RELATED"/>
    <property type="match status" value="1"/>
</dbReference>
<evidence type="ECO:0000256" key="2">
    <source>
        <dbReference type="ARBA" id="ARBA00008914"/>
    </source>
</evidence>